<gene>
    <name evidence="2" type="ORF">C7374_102121</name>
</gene>
<evidence type="ECO:0000256" key="1">
    <source>
        <dbReference type="SAM" id="MobiDB-lite"/>
    </source>
</evidence>
<protein>
    <submittedName>
        <fullName evidence="2">Uncharacterized protein</fullName>
    </submittedName>
</protein>
<reference evidence="2 3" key="1">
    <citation type="submission" date="2018-06" db="EMBL/GenBank/DDBJ databases">
        <title>Genomic Encyclopedia of Type Strains, Phase IV (KMG-IV): sequencing the most valuable type-strain genomes for metagenomic binning, comparative biology and taxonomic classification.</title>
        <authorList>
            <person name="Goeker M."/>
        </authorList>
    </citation>
    <scope>NUCLEOTIDE SEQUENCE [LARGE SCALE GENOMIC DNA]</scope>
    <source>
        <strain evidence="2 3">DSM 26720</strain>
    </source>
</reference>
<name>A0A364JXF4_9HYPH</name>
<feature type="compositionally biased region" description="Low complexity" evidence="1">
    <location>
        <begin position="130"/>
        <end position="139"/>
    </location>
</feature>
<proteinExistence type="predicted"/>
<sequence>MLFKRCATSVIALIMSRHFLFPIAAVFLIGVAACSKPEEQVSEPDSVSQSENAKRDSAVDATQAETGAETETETGTGAEVGADLLQTLRDKAGVVDAEEQAAIVERARKHAKDAALAVGQSELQAEEAADAAAKSAQKSLEARKIP</sequence>
<feature type="region of interest" description="Disordered" evidence="1">
    <location>
        <begin position="39"/>
        <end position="82"/>
    </location>
</feature>
<accession>A0A364JXF4</accession>
<keyword evidence="3" id="KW-1185">Reference proteome</keyword>
<dbReference type="AlphaFoldDB" id="A0A364JXF4"/>
<organism evidence="2 3">
    <name type="scientific">Falsochrobactrum ovis</name>
    <dbReference type="NCBI Taxonomy" id="1293442"/>
    <lineage>
        <taxon>Bacteria</taxon>
        <taxon>Pseudomonadati</taxon>
        <taxon>Pseudomonadota</taxon>
        <taxon>Alphaproteobacteria</taxon>
        <taxon>Hyphomicrobiales</taxon>
        <taxon>Brucellaceae</taxon>
        <taxon>Falsochrobactrum</taxon>
    </lineage>
</organism>
<feature type="compositionally biased region" description="Low complexity" evidence="1">
    <location>
        <begin position="61"/>
        <end position="82"/>
    </location>
</feature>
<evidence type="ECO:0000313" key="2">
    <source>
        <dbReference type="EMBL" id="RAK32125.1"/>
    </source>
</evidence>
<dbReference type="Proteomes" id="UP000249453">
    <property type="component" value="Unassembled WGS sequence"/>
</dbReference>
<dbReference type="PROSITE" id="PS51257">
    <property type="entry name" value="PROKAR_LIPOPROTEIN"/>
    <property type="match status" value="1"/>
</dbReference>
<feature type="region of interest" description="Disordered" evidence="1">
    <location>
        <begin position="123"/>
        <end position="146"/>
    </location>
</feature>
<comment type="caution">
    <text evidence="2">The sequence shown here is derived from an EMBL/GenBank/DDBJ whole genome shotgun (WGS) entry which is preliminary data.</text>
</comment>
<evidence type="ECO:0000313" key="3">
    <source>
        <dbReference type="Proteomes" id="UP000249453"/>
    </source>
</evidence>
<dbReference type="EMBL" id="QLMK01000002">
    <property type="protein sequence ID" value="RAK32125.1"/>
    <property type="molecule type" value="Genomic_DNA"/>
</dbReference>